<dbReference type="SMART" id="SM00839">
    <property type="entry name" value="ELFV_dehydrog"/>
    <property type="match status" value="1"/>
</dbReference>
<name>A0A7V5H319_CALAY</name>
<dbReference type="SUPFAM" id="SSF51735">
    <property type="entry name" value="NAD(P)-binding Rossmann-fold domains"/>
    <property type="match status" value="1"/>
</dbReference>
<evidence type="ECO:0000313" key="3">
    <source>
        <dbReference type="EMBL" id="HHE54855.1"/>
    </source>
</evidence>
<gene>
    <name evidence="3" type="ORF">ENL21_03670</name>
</gene>
<dbReference type="PANTHER" id="PTHR11606:SF13">
    <property type="entry name" value="GLUTAMATE DEHYDROGENASE 1, MITOCHONDRIAL"/>
    <property type="match status" value="1"/>
</dbReference>
<keyword evidence="1" id="KW-0560">Oxidoreductase</keyword>
<dbReference type="InterPro" id="IPR006096">
    <property type="entry name" value="Glu/Leu/Phe/Val/Trp_DH_C"/>
</dbReference>
<accession>A0A7V5H319</accession>
<dbReference type="InterPro" id="IPR036291">
    <property type="entry name" value="NAD(P)-bd_dom_sf"/>
</dbReference>
<organism evidence="3">
    <name type="scientific">Caldithrix abyssi</name>
    <dbReference type="NCBI Taxonomy" id="187145"/>
    <lineage>
        <taxon>Bacteria</taxon>
        <taxon>Pseudomonadati</taxon>
        <taxon>Calditrichota</taxon>
        <taxon>Calditrichia</taxon>
        <taxon>Calditrichales</taxon>
        <taxon>Calditrichaceae</taxon>
        <taxon>Caldithrix</taxon>
    </lineage>
</organism>
<dbReference type="GO" id="GO:0004352">
    <property type="term" value="F:glutamate dehydrogenase (NAD+) activity"/>
    <property type="evidence" value="ECO:0007669"/>
    <property type="project" value="TreeGrafter"/>
</dbReference>
<dbReference type="AlphaFoldDB" id="A0A7V5H319"/>
<sequence>MVVHKLRTGSALDFPGAKSIPHDAVLELELDVLYPAALENSISEKNAHKINARIICELSNDPTTPEADLILVERHIFVILDILLASAVGVTVSYFEMVQNSGEAWDEQTVHTKLDNKIRGL</sequence>
<dbReference type="PANTHER" id="PTHR11606">
    <property type="entry name" value="GLUTAMATE DEHYDROGENASE"/>
    <property type="match status" value="1"/>
</dbReference>
<protein>
    <recommendedName>
        <fullName evidence="2">Glutamate/phenylalanine/leucine/valine/L-tryptophan dehydrogenase C-terminal domain-containing protein</fullName>
    </recommendedName>
</protein>
<dbReference type="EMBL" id="DRTD01000265">
    <property type="protein sequence ID" value="HHE54855.1"/>
    <property type="molecule type" value="Genomic_DNA"/>
</dbReference>
<evidence type="ECO:0000256" key="1">
    <source>
        <dbReference type="ARBA" id="ARBA00023002"/>
    </source>
</evidence>
<evidence type="ECO:0000259" key="2">
    <source>
        <dbReference type="SMART" id="SM00839"/>
    </source>
</evidence>
<dbReference type="GO" id="GO:0006538">
    <property type="term" value="P:L-glutamate catabolic process"/>
    <property type="evidence" value="ECO:0007669"/>
    <property type="project" value="TreeGrafter"/>
</dbReference>
<dbReference type="Proteomes" id="UP000886111">
    <property type="component" value="Unassembled WGS sequence"/>
</dbReference>
<dbReference type="Gene3D" id="3.40.50.720">
    <property type="entry name" value="NAD(P)-binding Rossmann-like Domain"/>
    <property type="match status" value="1"/>
</dbReference>
<dbReference type="Pfam" id="PF00208">
    <property type="entry name" value="ELFV_dehydrog"/>
    <property type="match status" value="1"/>
</dbReference>
<reference evidence="3" key="1">
    <citation type="journal article" date="2020" name="mSystems">
        <title>Genome- and Community-Level Interaction Insights into Carbon Utilization and Element Cycling Functions of Hydrothermarchaeota in Hydrothermal Sediment.</title>
        <authorList>
            <person name="Zhou Z."/>
            <person name="Liu Y."/>
            <person name="Xu W."/>
            <person name="Pan J."/>
            <person name="Luo Z.H."/>
            <person name="Li M."/>
        </authorList>
    </citation>
    <scope>NUCLEOTIDE SEQUENCE [LARGE SCALE GENOMIC DNA]</scope>
    <source>
        <strain evidence="3">HyVt-76</strain>
    </source>
</reference>
<comment type="caution">
    <text evidence="3">The sequence shown here is derived from an EMBL/GenBank/DDBJ whole genome shotgun (WGS) entry which is preliminary data.</text>
</comment>
<proteinExistence type="predicted"/>
<feature type="domain" description="Glutamate/phenylalanine/leucine/valine/L-tryptophan dehydrogenase C-terminal" evidence="2">
    <location>
        <begin position="4"/>
        <end position="120"/>
    </location>
</feature>